<accession>A0A7S9PRZ2</accession>
<dbReference type="FunFam" id="3.40.50.300:FF:000240">
    <property type="entry name" value="ABC transporter B family member 20"/>
    <property type="match status" value="1"/>
</dbReference>
<gene>
    <name evidence="15" type="ORF">C2857_002745</name>
</gene>
<feature type="domain" description="ABC transporter" evidence="13">
    <location>
        <begin position="406"/>
        <end position="653"/>
    </location>
</feature>
<dbReference type="PROSITE" id="PS50929">
    <property type="entry name" value="ABC_TM1F"/>
    <property type="match status" value="2"/>
</dbReference>
<evidence type="ECO:0000313" key="15">
    <source>
        <dbReference type="EMBL" id="QPG93808.1"/>
    </source>
</evidence>
<protein>
    <submittedName>
        <fullName evidence="15">Uncharacterized protein</fullName>
    </submittedName>
</protein>
<evidence type="ECO:0000256" key="11">
    <source>
        <dbReference type="SAM" id="MobiDB-lite"/>
    </source>
</evidence>
<dbReference type="Pfam" id="PF00005">
    <property type="entry name" value="ABC_tran"/>
    <property type="match status" value="2"/>
</dbReference>
<dbReference type="InterPro" id="IPR017871">
    <property type="entry name" value="ABC_transporter-like_CS"/>
</dbReference>
<feature type="transmembrane region" description="Helical" evidence="12">
    <location>
        <begin position="881"/>
        <end position="906"/>
    </location>
</feature>
<sequence length="1305" mass="141871">MDDSAPNAIADPWHEKPRRVSCNSDNTPRRVLAKPEPSASAQFSTNVEPPEQASLRDQLRIDDVNLSFLGIYSYATWLDLVVVAICAVCAIIAGALPPITAIIGSKIILAFSKAESRENDAESLLDRHVFYYVYILVAALVTWFVSTAGFSYTGARITRTIKLRYFAAILKQNMALFDDNGSSEFLSHLTDDTRAVQTAISFKLSQTISALGTLVAVVAVCFALDRILMLELTWSLAFGYVILYFGEKLTMRYGRRCMAASSAGSAVVEEALGSIKTTTSLGMQPYIHNKYMNFVHDASKNQSILTSFHSTLIAICVASGYFNVALAFWQGSRRLGRHETSFTSVVAIAFVTKGAAFCVLGVGANMEAFAAATAGIRRLSRVIRRTSPIDSLSSKGHTPRQLDGTIELQSVKHIYPCRPSSIALDHVSIRFPMGQTIAIVGHSGSGKSSISSLLLRFYDPVAGRILLDGREITSYQLRWLRQQMAIVKQEPFMFNRSVYENIELGFTNVVEWKNMPRDERRHLVYRAAKIAQADEFIKQLPQGYDTVVGTRGSRLSGGQLQRVAIARALVGNPRILILDEATSALDAETEVSLLTSMAEQDRQRTTTVVIAHRLSTIRHADQIVVLAKGRVVESGVHADLLAARSHYYELIRAQNMDYDENVTTDEDLGVNADAKSPDDKLCNANPAQEDDSAPANVSADDDDVPEVSDVTSRSAISSMCAFILKLNRGKMHWPLLGLICCVIAGGEEPASAVLFGKTITALARPQDETRKMLSDAAFYSWMFFMLASVMLVSCTIQGIAFSFSSKNLANRVRSLALQQYLRMDIPFFDKKENSAAALSGFLSNSTSDLAGLSGSAVGIILICVSTLCSGVVVALALGWKLALVCFSAVPFVVGGGYFSICLVGAWEEKNEKLANNVAEFAGEALSGIQTIVALTREKTALNEFEAILDDSKAEALKAIIKTSFMYALSQSAYNACMALGFWYGGRLVLRGEYTLFQAVAVQTSMILSANSAGVVFSWTPSLGKVRQAATSLRRLLARKSAIDPSSPEGIDPGSTVQGEVEFDSVSFAYPSSPDHLALNNLSLRIPAGANVALVGATGSGKSTILSLIERFYDPTGGLILVDSKPIKTLRLSAYRRCIALVGQHPHLYRGTVRMNLTLGLDDQESSDLTDDEVKRVCQAANIYDFIMSLPDGFSTEVGNRGCQFSVGQKQRIVLARALLRNARILLLDEATSALDSRSEAAIQEALEIAKKGRTTITVAHRLSTVAKADRIYVMAKGGIVEAGTHGELVQAKGHYFRLYMASKSG</sequence>
<evidence type="ECO:0000256" key="1">
    <source>
        <dbReference type="ARBA" id="ARBA00004141"/>
    </source>
</evidence>
<dbReference type="InterPro" id="IPR011527">
    <property type="entry name" value="ABC1_TM_dom"/>
</dbReference>
<dbReference type="OrthoDB" id="6500128at2759"/>
<dbReference type="SMART" id="SM00382">
    <property type="entry name" value="AAA"/>
    <property type="match status" value="2"/>
</dbReference>
<dbReference type="EMBL" id="CP031385">
    <property type="protein sequence ID" value="QPG93808.1"/>
    <property type="molecule type" value="Genomic_DNA"/>
</dbReference>
<dbReference type="FunFam" id="3.40.50.300:FF:000913">
    <property type="entry name" value="ABC multidrug transporter SitT"/>
    <property type="match status" value="1"/>
</dbReference>
<dbReference type="GO" id="GO:0090374">
    <property type="term" value="P:oligopeptide export from mitochondrion"/>
    <property type="evidence" value="ECO:0007669"/>
    <property type="project" value="TreeGrafter"/>
</dbReference>
<feature type="domain" description="ABC transmembrane type-1" evidence="14">
    <location>
        <begin position="735"/>
        <end position="1024"/>
    </location>
</feature>
<dbReference type="InterPro" id="IPR036640">
    <property type="entry name" value="ABC1_TM_sf"/>
</dbReference>
<dbReference type="PROSITE" id="PS50893">
    <property type="entry name" value="ABC_TRANSPORTER_2"/>
    <property type="match status" value="2"/>
</dbReference>
<feature type="transmembrane region" description="Helical" evidence="12">
    <location>
        <begin position="849"/>
        <end position="875"/>
    </location>
</feature>
<dbReference type="GO" id="GO:0015421">
    <property type="term" value="F:ABC-type oligopeptide transporter activity"/>
    <property type="evidence" value="ECO:0007669"/>
    <property type="project" value="TreeGrafter"/>
</dbReference>
<keyword evidence="8 12" id="KW-1133">Transmembrane helix</keyword>
<dbReference type="Pfam" id="PF00664">
    <property type="entry name" value="ABC_membrane"/>
    <property type="match status" value="2"/>
</dbReference>
<feature type="region of interest" description="Disordered" evidence="11">
    <location>
        <begin position="668"/>
        <end position="706"/>
    </location>
</feature>
<dbReference type="CDD" id="cd18578">
    <property type="entry name" value="ABC_6TM_Pgp_ABCB1_D2_like"/>
    <property type="match status" value="1"/>
</dbReference>
<dbReference type="SUPFAM" id="SSF90123">
    <property type="entry name" value="ABC transporter transmembrane region"/>
    <property type="match status" value="2"/>
</dbReference>
<evidence type="ECO:0000256" key="7">
    <source>
        <dbReference type="ARBA" id="ARBA00022840"/>
    </source>
</evidence>
<keyword evidence="4 12" id="KW-0812">Transmembrane</keyword>
<dbReference type="PROSITE" id="PS00211">
    <property type="entry name" value="ABC_TRANSPORTER_1"/>
    <property type="match status" value="2"/>
</dbReference>
<dbReference type="Gene3D" id="3.40.50.300">
    <property type="entry name" value="P-loop containing nucleotide triphosphate hydrolases"/>
    <property type="match status" value="2"/>
</dbReference>
<feature type="region of interest" description="Disordered" evidence="11">
    <location>
        <begin position="1"/>
        <end position="51"/>
    </location>
</feature>
<feature type="transmembrane region" description="Helical" evidence="12">
    <location>
        <begin position="341"/>
        <end position="362"/>
    </location>
</feature>
<dbReference type="SUPFAM" id="SSF52540">
    <property type="entry name" value="P-loop containing nucleoside triphosphate hydrolases"/>
    <property type="match status" value="2"/>
</dbReference>
<keyword evidence="6" id="KW-0547">Nucleotide-binding</keyword>
<dbReference type="InterPro" id="IPR003593">
    <property type="entry name" value="AAA+_ATPase"/>
</dbReference>
<feature type="transmembrane region" description="Helical" evidence="12">
    <location>
        <begin position="776"/>
        <end position="803"/>
    </location>
</feature>
<keyword evidence="10" id="KW-0325">Glycoprotein</keyword>
<evidence type="ECO:0000256" key="9">
    <source>
        <dbReference type="ARBA" id="ARBA00023136"/>
    </source>
</evidence>
<evidence type="ECO:0000256" key="5">
    <source>
        <dbReference type="ARBA" id="ARBA00022737"/>
    </source>
</evidence>
<comment type="subcellular location">
    <subcellularLocation>
        <location evidence="1">Membrane</location>
        <topology evidence="1">Multi-pass membrane protein</topology>
    </subcellularLocation>
</comment>
<feature type="transmembrane region" description="Helical" evidence="12">
    <location>
        <begin position="204"/>
        <end position="222"/>
    </location>
</feature>
<feature type="transmembrane region" description="Helical" evidence="12">
    <location>
        <begin position="735"/>
        <end position="756"/>
    </location>
</feature>
<evidence type="ECO:0000256" key="10">
    <source>
        <dbReference type="ARBA" id="ARBA00023180"/>
    </source>
</evidence>
<dbReference type="InterPro" id="IPR039421">
    <property type="entry name" value="Type_1_exporter"/>
</dbReference>
<evidence type="ECO:0000256" key="8">
    <source>
        <dbReference type="ARBA" id="ARBA00022989"/>
    </source>
</evidence>
<feature type="transmembrane region" description="Helical" evidence="12">
    <location>
        <begin position="80"/>
        <end position="109"/>
    </location>
</feature>
<evidence type="ECO:0000256" key="12">
    <source>
        <dbReference type="SAM" id="Phobius"/>
    </source>
</evidence>
<keyword evidence="9 12" id="KW-0472">Membrane</keyword>
<evidence type="ECO:0000256" key="6">
    <source>
        <dbReference type="ARBA" id="ARBA00022741"/>
    </source>
</evidence>
<dbReference type="CDD" id="cd18577">
    <property type="entry name" value="ABC_6TM_Pgp_ABCB1_D1_like"/>
    <property type="match status" value="1"/>
</dbReference>
<feature type="domain" description="ABC transporter" evidence="13">
    <location>
        <begin position="1060"/>
        <end position="1301"/>
    </location>
</feature>
<name>A0A7S9PRZ2_EPIFF</name>
<proteinExistence type="inferred from homology"/>
<dbReference type="InterPro" id="IPR003439">
    <property type="entry name" value="ABC_transporter-like_ATP-bd"/>
</dbReference>
<dbReference type="PANTHER" id="PTHR43394:SF18">
    <property type="entry name" value="ABC TRANSPORTER B FAMILY MEMBER 11-LIKE"/>
    <property type="match status" value="1"/>
</dbReference>
<dbReference type="InterPro" id="IPR027417">
    <property type="entry name" value="P-loop_NTPase"/>
</dbReference>
<dbReference type="CDD" id="cd03249">
    <property type="entry name" value="ABC_MTABC3_MDL1_MDL2"/>
    <property type="match status" value="1"/>
</dbReference>
<evidence type="ECO:0000256" key="3">
    <source>
        <dbReference type="ARBA" id="ARBA00022448"/>
    </source>
</evidence>
<evidence type="ECO:0000259" key="13">
    <source>
        <dbReference type="PROSITE" id="PS50893"/>
    </source>
</evidence>
<reference evidence="15 16" key="1">
    <citation type="journal article" date="2018" name="PLoS Genet.">
        <title>Repeat elements organise 3D genome structure and mediate transcription in the filamentous fungus Epichloe festucae.</title>
        <authorList>
            <person name="Winter D.J."/>
            <person name="Ganley A.R.D."/>
            <person name="Young C.A."/>
            <person name="Liachko I."/>
            <person name="Schardl C.L."/>
            <person name="Dupont P.Y."/>
            <person name="Berry D."/>
            <person name="Ram A."/>
            <person name="Scott B."/>
            <person name="Cox M.P."/>
        </authorList>
    </citation>
    <scope>NUCLEOTIDE SEQUENCE [LARGE SCALE GENOMIC DNA]</scope>
    <source>
        <strain evidence="15 16">Fl1</strain>
    </source>
</reference>
<feature type="domain" description="ABC transmembrane type-1" evidence="14">
    <location>
        <begin position="84"/>
        <end position="371"/>
    </location>
</feature>
<dbReference type="Proteomes" id="UP000594364">
    <property type="component" value="Chromosome 1"/>
</dbReference>
<keyword evidence="7" id="KW-0067">ATP-binding</keyword>
<evidence type="ECO:0000259" key="14">
    <source>
        <dbReference type="PROSITE" id="PS50929"/>
    </source>
</evidence>
<keyword evidence="3" id="KW-0813">Transport</keyword>
<organism evidence="15 16">
    <name type="scientific">Epichloe festucae (strain Fl1)</name>
    <dbReference type="NCBI Taxonomy" id="877507"/>
    <lineage>
        <taxon>Eukaryota</taxon>
        <taxon>Fungi</taxon>
        <taxon>Dikarya</taxon>
        <taxon>Ascomycota</taxon>
        <taxon>Pezizomycotina</taxon>
        <taxon>Sordariomycetes</taxon>
        <taxon>Hypocreomycetidae</taxon>
        <taxon>Hypocreales</taxon>
        <taxon>Clavicipitaceae</taxon>
        <taxon>Epichloe</taxon>
    </lineage>
</organism>
<evidence type="ECO:0000313" key="16">
    <source>
        <dbReference type="Proteomes" id="UP000594364"/>
    </source>
</evidence>
<feature type="transmembrane region" description="Helical" evidence="12">
    <location>
        <begin position="308"/>
        <end position="329"/>
    </location>
</feature>
<evidence type="ECO:0000256" key="4">
    <source>
        <dbReference type="ARBA" id="ARBA00022692"/>
    </source>
</evidence>
<comment type="similarity">
    <text evidence="2">Belongs to the ABC transporter superfamily. ABCB family. Multidrug resistance exporter (TC 3.A.1.201) subfamily.</text>
</comment>
<keyword evidence="5" id="KW-0677">Repeat</keyword>
<dbReference type="GO" id="GO:0016887">
    <property type="term" value="F:ATP hydrolysis activity"/>
    <property type="evidence" value="ECO:0007669"/>
    <property type="project" value="InterPro"/>
</dbReference>
<dbReference type="PANTHER" id="PTHR43394">
    <property type="entry name" value="ATP-DEPENDENT PERMEASE MDL1, MITOCHONDRIAL"/>
    <property type="match status" value="1"/>
</dbReference>
<dbReference type="Gene3D" id="1.20.1560.10">
    <property type="entry name" value="ABC transporter type 1, transmembrane domain"/>
    <property type="match status" value="1"/>
</dbReference>
<dbReference type="GO" id="GO:0005524">
    <property type="term" value="F:ATP binding"/>
    <property type="evidence" value="ECO:0007669"/>
    <property type="project" value="UniProtKB-KW"/>
</dbReference>
<evidence type="ECO:0000256" key="2">
    <source>
        <dbReference type="ARBA" id="ARBA00007577"/>
    </source>
</evidence>
<dbReference type="GO" id="GO:0005743">
    <property type="term" value="C:mitochondrial inner membrane"/>
    <property type="evidence" value="ECO:0007669"/>
    <property type="project" value="TreeGrafter"/>
</dbReference>
<keyword evidence="16" id="KW-1185">Reference proteome</keyword>
<feature type="transmembrane region" description="Helical" evidence="12">
    <location>
        <begin position="129"/>
        <end position="155"/>
    </location>
</feature>